<reference evidence="2" key="1">
    <citation type="submission" date="2021-06" db="EMBL/GenBank/DDBJ databases">
        <title>Comparative genomics, transcriptomics and evolutionary studies reveal genomic signatures of adaptation to plant cell wall in hemibiotrophic fungi.</title>
        <authorList>
            <consortium name="DOE Joint Genome Institute"/>
            <person name="Baroncelli R."/>
            <person name="Diaz J.F."/>
            <person name="Benocci T."/>
            <person name="Peng M."/>
            <person name="Battaglia E."/>
            <person name="Haridas S."/>
            <person name="Andreopoulos W."/>
            <person name="Labutti K."/>
            <person name="Pangilinan J."/>
            <person name="Floch G.L."/>
            <person name="Makela M.R."/>
            <person name="Henrissat B."/>
            <person name="Grigoriev I.V."/>
            <person name="Crouch J.A."/>
            <person name="De Vries R.P."/>
            <person name="Sukno S.A."/>
            <person name="Thon M.R."/>
        </authorList>
    </citation>
    <scope>NUCLEOTIDE SEQUENCE</scope>
    <source>
        <strain evidence="2">CBS 102054</strain>
    </source>
</reference>
<proteinExistence type="predicted"/>
<name>A0AAJ0ELD8_9PEZI</name>
<dbReference type="GeneID" id="85466517"/>
<protein>
    <recommendedName>
        <fullName evidence="4">Secreted protein</fullName>
    </recommendedName>
</protein>
<accession>A0AAJ0ELD8</accession>
<dbReference type="RefSeq" id="XP_060449568.1">
    <property type="nucleotide sequence ID" value="XM_060581655.1"/>
</dbReference>
<evidence type="ECO:0000256" key="1">
    <source>
        <dbReference type="SAM" id="SignalP"/>
    </source>
</evidence>
<dbReference type="EMBL" id="JAHMHQ010000003">
    <property type="protein sequence ID" value="KAK1640961.1"/>
    <property type="molecule type" value="Genomic_DNA"/>
</dbReference>
<dbReference type="Proteomes" id="UP001243989">
    <property type="component" value="Unassembled WGS sequence"/>
</dbReference>
<sequence>MMNTIIIAVLICPSSTPRARETDWDARDNTNQQAAWRSRVCLITPLRASIRTNNANPKVGGQETPHNQQIRYQWRRVFN</sequence>
<evidence type="ECO:0000313" key="2">
    <source>
        <dbReference type="EMBL" id="KAK1640961.1"/>
    </source>
</evidence>
<organism evidence="2 3">
    <name type="scientific">Colletotrichum phormii</name>
    <dbReference type="NCBI Taxonomy" id="359342"/>
    <lineage>
        <taxon>Eukaryota</taxon>
        <taxon>Fungi</taxon>
        <taxon>Dikarya</taxon>
        <taxon>Ascomycota</taxon>
        <taxon>Pezizomycotina</taxon>
        <taxon>Sordariomycetes</taxon>
        <taxon>Hypocreomycetidae</taxon>
        <taxon>Glomerellales</taxon>
        <taxon>Glomerellaceae</taxon>
        <taxon>Colletotrichum</taxon>
        <taxon>Colletotrichum acutatum species complex</taxon>
    </lineage>
</organism>
<feature type="chain" id="PRO_5042484365" description="Secreted protein" evidence="1">
    <location>
        <begin position="20"/>
        <end position="79"/>
    </location>
</feature>
<gene>
    <name evidence="2" type="ORF">BDP81DRAFT_125217</name>
</gene>
<evidence type="ECO:0008006" key="4">
    <source>
        <dbReference type="Google" id="ProtNLM"/>
    </source>
</evidence>
<feature type="signal peptide" evidence="1">
    <location>
        <begin position="1"/>
        <end position="19"/>
    </location>
</feature>
<keyword evidence="3" id="KW-1185">Reference proteome</keyword>
<evidence type="ECO:0000313" key="3">
    <source>
        <dbReference type="Proteomes" id="UP001243989"/>
    </source>
</evidence>
<dbReference type="AlphaFoldDB" id="A0AAJ0ELD8"/>
<comment type="caution">
    <text evidence="2">The sequence shown here is derived from an EMBL/GenBank/DDBJ whole genome shotgun (WGS) entry which is preliminary data.</text>
</comment>
<keyword evidence="1" id="KW-0732">Signal</keyword>